<dbReference type="SUPFAM" id="SSF53098">
    <property type="entry name" value="Ribonuclease H-like"/>
    <property type="match status" value="1"/>
</dbReference>
<dbReference type="Proteomes" id="UP000248598">
    <property type="component" value="Chromosome 1"/>
</dbReference>
<name>A0AAX2J2A5_KINKI</name>
<dbReference type="EMBL" id="LS483426">
    <property type="protein sequence ID" value="SQH24615.1"/>
    <property type="molecule type" value="Genomic_DNA"/>
</dbReference>
<evidence type="ECO:0000313" key="2">
    <source>
        <dbReference type="Proteomes" id="UP000248598"/>
    </source>
</evidence>
<organism evidence="1 2">
    <name type="scientific">Kingella kingae</name>
    <dbReference type="NCBI Taxonomy" id="504"/>
    <lineage>
        <taxon>Bacteria</taxon>
        <taxon>Pseudomonadati</taxon>
        <taxon>Pseudomonadota</taxon>
        <taxon>Betaproteobacteria</taxon>
        <taxon>Neisseriales</taxon>
        <taxon>Neisseriaceae</taxon>
        <taxon>Kingella</taxon>
    </lineage>
</organism>
<dbReference type="Gene3D" id="3.30.420.10">
    <property type="entry name" value="Ribonuclease H-like superfamily/Ribonuclease H"/>
    <property type="match status" value="1"/>
</dbReference>
<dbReference type="GO" id="GO:0003676">
    <property type="term" value="F:nucleic acid binding"/>
    <property type="evidence" value="ECO:0007669"/>
    <property type="project" value="InterPro"/>
</dbReference>
<dbReference type="InterPro" id="IPR012337">
    <property type="entry name" value="RNaseH-like_sf"/>
</dbReference>
<gene>
    <name evidence="1" type="ORF">NCTC10529_00806</name>
</gene>
<dbReference type="InterPro" id="IPR036397">
    <property type="entry name" value="RNaseH_sf"/>
</dbReference>
<evidence type="ECO:0000313" key="1">
    <source>
        <dbReference type="EMBL" id="SQH24615.1"/>
    </source>
</evidence>
<reference evidence="1 2" key="1">
    <citation type="submission" date="2018-06" db="EMBL/GenBank/DDBJ databases">
        <authorList>
            <consortium name="Pathogen Informatics"/>
            <person name="Doyle S."/>
        </authorList>
    </citation>
    <scope>NUCLEOTIDE SEQUENCE [LARGE SCALE GENOMIC DNA]</scope>
    <source>
        <strain evidence="1 2">NCTC10529</strain>
    </source>
</reference>
<proteinExistence type="predicted"/>
<protein>
    <submittedName>
        <fullName evidence="1">Uncharacterized protein conserved in bacteria</fullName>
    </submittedName>
</protein>
<dbReference type="AlphaFoldDB" id="A0AAX2J2A5"/>
<accession>A0AAX2J2A5</accession>
<sequence>MAAKSLNYILGLDLGIASCGWAVVEMDEQENPLRLIDVGVRTFEEAETPKTVHRWRKRADWLALNAV</sequence>